<protein>
    <submittedName>
        <fullName evidence="4">Ribosomal protein S18 acetylase RimI</fullName>
    </submittedName>
</protein>
<dbReference type="PROSITE" id="PS51186">
    <property type="entry name" value="GNAT"/>
    <property type="match status" value="1"/>
</dbReference>
<dbReference type="InterPro" id="IPR016181">
    <property type="entry name" value="Acyl_CoA_acyltransferase"/>
</dbReference>
<dbReference type="InterPro" id="IPR000182">
    <property type="entry name" value="GNAT_dom"/>
</dbReference>
<dbReference type="Pfam" id="PF13673">
    <property type="entry name" value="Acetyltransf_10"/>
    <property type="match status" value="1"/>
</dbReference>
<dbReference type="Proteomes" id="UP000183253">
    <property type="component" value="Unassembled WGS sequence"/>
</dbReference>
<dbReference type="EMBL" id="FNRI01000003">
    <property type="protein sequence ID" value="SEA37478.1"/>
    <property type="molecule type" value="Genomic_DNA"/>
</dbReference>
<dbReference type="RefSeq" id="WP_010261327.1">
    <property type="nucleotide sequence ID" value="NZ_CAEG01000010.1"/>
</dbReference>
<evidence type="ECO:0000259" key="3">
    <source>
        <dbReference type="PROSITE" id="PS51186"/>
    </source>
</evidence>
<keyword evidence="2" id="KW-0012">Acyltransferase</keyword>
<name>A0A1H4ANU9_9BACT</name>
<evidence type="ECO:0000313" key="5">
    <source>
        <dbReference type="Proteomes" id="UP000183253"/>
    </source>
</evidence>
<dbReference type="PANTHER" id="PTHR43800">
    <property type="entry name" value="PEPTIDYL-LYSINE N-ACETYLTRANSFERASE YJAB"/>
    <property type="match status" value="1"/>
</dbReference>
<dbReference type="CDD" id="cd04301">
    <property type="entry name" value="NAT_SF"/>
    <property type="match status" value="1"/>
</dbReference>
<dbReference type="STRING" id="1033731.SAMN05444145_10373"/>
<keyword evidence="1" id="KW-0808">Transferase</keyword>
<dbReference type="AlphaFoldDB" id="A0A1H4ANU9"/>
<keyword evidence="4" id="KW-0687">Ribonucleoprotein</keyword>
<feature type="domain" description="N-acetyltransferase" evidence="3">
    <location>
        <begin position="2"/>
        <end position="165"/>
    </location>
</feature>
<proteinExistence type="predicted"/>
<dbReference type="SUPFAM" id="SSF55729">
    <property type="entry name" value="Acyl-CoA N-acyltransferases (Nat)"/>
    <property type="match status" value="1"/>
</dbReference>
<reference evidence="4 5" key="1">
    <citation type="submission" date="2016-10" db="EMBL/GenBank/DDBJ databases">
        <authorList>
            <person name="de Groot N.N."/>
        </authorList>
    </citation>
    <scope>NUCLEOTIDE SEQUENCE [LARGE SCALE GENOMIC DNA]</scope>
    <source>
        <strain evidence="4 5">DSM 25383</strain>
    </source>
</reference>
<gene>
    <name evidence="4" type="ORF">SAMN05444145_10373</name>
</gene>
<accession>A0A1H4ANU9</accession>
<organism evidence="4 5">
    <name type="scientific">Alistipes timonensis JC136</name>
    <dbReference type="NCBI Taxonomy" id="1033731"/>
    <lineage>
        <taxon>Bacteria</taxon>
        <taxon>Pseudomonadati</taxon>
        <taxon>Bacteroidota</taxon>
        <taxon>Bacteroidia</taxon>
        <taxon>Bacteroidales</taxon>
        <taxon>Rikenellaceae</taxon>
        <taxon>Alistipes</taxon>
    </lineage>
</organism>
<keyword evidence="4" id="KW-0689">Ribosomal protein</keyword>
<dbReference type="PANTHER" id="PTHR43800:SF1">
    <property type="entry name" value="PEPTIDYL-LYSINE N-ACETYLTRANSFERASE YJAB"/>
    <property type="match status" value="1"/>
</dbReference>
<sequence length="165" mass="19211">MLTIRQAAETDCPLIRRMAEEVFPATYRGILTPAQLNYMMEWMYSEASLREQFRAGHAWFIASSDGEPCGYLSVERQGEALFHLQKIYVLPRFQGIGAGAFLFRHAVEYIRSVHPAPCLMELNVNRRNPALRFYERMGMRRLREGDFPIGDGYYMNDYIMGLEIR</sequence>
<dbReference type="OrthoDB" id="9800604at2"/>
<evidence type="ECO:0000256" key="2">
    <source>
        <dbReference type="ARBA" id="ARBA00023315"/>
    </source>
</evidence>
<evidence type="ECO:0000313" key="4">
    <source>
        <dbReference type="EMBL" id="SEA37478.1"/>
    </source>
</evidence>
<dbReference type="Gene3D" id="3.40.630.30">
    <property type="match status" value="1"/>
</dbReference>
<evidence type="ECO:0000256" key="1">
    <source>
        <dbReference type="ARBA" id="ARBA00022679"/>
    </source>
</evidence>
<dbReference type="GO" id="GO:0005840">
    <property type="term" value="C:ribosome"/>
    <property type="evidence" value="ECO:0007669"/>
    <property type="project" value="UniProtKB-KW"/>
</dbReference>
<keyword evidence="5" id="KW-1185">Reference proteome</keyword>
<dbReference type="GO" id="GO:0016747">
    <property type="term" value="F:acyltransferase activity, transferring groups other than amino-acyl groups"/>
    <property type="evidence" value="ECO:0007669"/>
    <property type="project" value="InterPro"/>
</dbReference>